<feature type="region of interest" description="Disordered" evidence="1">
    <location>
        <begin position="59"/>
        <end position="102"/>
    </location>
</feature>
<sequence length="262" mass="30385">MGEFKKTSRADLYASDSEPENGPGSEGAELLGYGNMDFEFVEIDNESNVEDQEIIIKEQVKTKAKNEERRASNSGGDEEYDFPLFGSKSNKVENQKDEEDEEVAFPLFGNTMKVSLKEDIEETLHQERPAEFYFASYSKAQESEFEIAAITYEEIEREAHIKHTDKAPWKVLDLALYNSKIDKLKALNEEKKRKMRKRPGKKKREMKISCTKRKEERAKVEKKIEKEQKAKLKKKMFHKRGGKKNKKKAVDPASSKPKYRTE</sequence>
<feature type="compositionally biased region" description="Basic residues" evidence="1">
    <location>
        <begin position="231"/>
        <end position="247"/>
    </location>
</feature>
<feature type="compositionally biased region" description="Basic and acidic residues" evidence="1">
    <location>
        <begin position="212"/>
        <end position="230"/>
    </location>
</feature>
<feature type="compositionally biased region" description="Basic and acidic residues" evidence="1">
    <location>
        <begin position="59"/>
        <end position="71"/>
    </location>
</feature>
<comment type="caution">
    <text evidence="2">The sequence shown here is derived from an EMBL/GenBank/DDBJ whole genome shotgun (WGS) entry which is preliminary data.</text>
</comment>
<dbReference type="AlphaFoldDB" id="A0A9P0VVR8"/>
<dbReference type="Proteomes" id="UP000837801">
    <property type="component" value="Unassembled WGS sequence"/>
</dbReference>
<feature type="compositionally biased region" description="Basic residues" evidence="1">
    <location>
        <begin position="193"/>
        <end position="205"/>
    </location>
</feature>
<dbReference type="InterPro" id="IPR018555">
    <property type="entry name" value="C630.06c-like"/>
</dbReference>
<dbReference type="OrthoDB" id="3994490at2759"/>
<proteinExistence type="predicted"/>
<feature type="region of interest" description="Disordered" evidence="1">
    <location>
        <begin position="188"/>
        <end position="262"/>
    </location>
</feature>
<gene>
    <name evidence="2" type="ORF">CLIB1423_01S05116</name>
</gene>
<accession>A0A9P0VVR8</accession>
<protein>
    <submittedName>
        <fullName evidence="2">Uncharacterized protein</fullName>
    </submittedName>
</protein>
<organism evidence="2 3">
    <name type="scientific">[Candida] railenensis</name>
    <dbReference type="NCBI Taxonomy" id="45579"/>
    <lineage>
        <taxon>Eukaryota</taxon>
        <taxon>Fungi</taxon>
        <taxon>Dikarya</taxon>
        <taxon>Ascomycota</taxon>
        <taxon>Saccharomycotina</taxon>
        <taxon>Pichiomycetes</taxon>
        <taxon>Debaryomycetaceae</taxon>
        <taxon>Kurtzmaniella</taxon>
    </lineage>
</organism>
<evidence type="ECO:0000313" key="3">
    <source>
        <dbReference type="Proteomes" id="UP000837801"/>
    </source>
</evidence>
<evidence type="ECO:0000256" key="1">
    <source>
        <dbReference type="SAM" id="MobiDB-lite"/>
    </source>
</evidence>
<evidence type="ECO:0000313" key="2">
    <source>
        <dbReference type="EMBL" id="CAH2350216.1"/>
    </source>
</evidence>
<name>A0A9P0VVR8_9ASCO</name>
<dbReference type="Pfam" id="PF09428">
    <property type="entry name" value="DUF2011"/>
    <property type="match status" value="1"/>
</dbReference>
<reference evidence="2" key="1">
    <citation type="submission" date="2022-03" db="EMBL/GenBank/DDBJ databases">
        <authorList>
            <person name="Legras J.-L."/>
            <person name="Devillers H."/>
            <person name="Grondin C."/>
        </authorList>
    </citation>
    <scope>NUCLEOTIDE SEQUENCE</scope>
    <source>
        <strain evidence="2">CLIB 1423</strain>
    </source>
</reference>
<feature type="region of interest" description="Disordered" evidence="1">
    <location>
        <begin position="1"/>
        <end position="31"/>
    </location>
</feature>
<dbReference type="EMBL" id="CAKXYY010000001">
    <property type="protein sequence ID" value="CAH2350216.1"/>
    <property type="molecule type" value="Genomic_DNA"/>
</dbReference>
<keyword evidence="3" id="KW-1185">Reference proteome</keyword>